<organism evidence="1 2">
    <name type="scientific">Rotaria sordida</name>
    <dbReference type="NCBI Taxonomy" id="392033"/>
    <lineage>
        <taxon>Eukaryota</taxon>
        <taxon>Metazoa</taxon>
        <taxon>Spiralia</taxon>
        <taxon>Gnathifera</taxon>
        <taxon>Rotifera</taxon>
        <taxon>Eurotatoria</taxon>
        <taxon>Bdelloidea</taxon>
        <taxon>Philodinida</taxon>
        <taxon>Philodinidae</taxon>
        <taxon>Rotaria</taxon>
    </lineage>
</organism>
<name>A0A815ESA0_9BILA</name>
<dbReference type="EMBL" id="CAJNOT010002434">
    <property type="protein sequence ID" value="CAF1315429.1"/>
    <property type="molecule type" value="Genomic_DNA"/>
</dbReference>
<evidence type="ECO:0000313" key="1">
    <source>
        <dbReference type="EMBL" id="CAF1315429.1"/>
    </source>
</evidence>
<dbReference type="AlphaFoldDB" id="A0A815ESA0"/>
<dbReference type="Proteomes" id="UP000663864">
    <property type="component" value="Unassembled WGS sequence"/>
</dbReference>
<gene>
    <name evidence="1" type="ORF">ZHD862_LOCUS28719</name>
</gene>
<comment type="caution">
    <text evidence="1">The sequence shown here is derived from an EMBL/GenBank/DDBJ whole genome shotgun (WGS) entry which is preliminary data.</text>
</comment>
<reference evidence="1" key="1">
    <citation type="submission" date="2021-02" db="EMBL/GenBank/DDBJ databases">
        <authorList>
            <person name="Nowell W R."/>
        </authorList>
    </citation>
    <scope>NUCLEOTIDE SEQUENCE</scope>
</reference>
<proteinExistence type="predicted"/>
<sequence>MKTKIGYVLNEQLQKDEVDELEVDRARDELIRIKQLYNLLNNQPLINVTNEENDQIDLKTPRENIALNQNSSMLAKNFQIVPNMVNPLMINDFLQNNLPSLQSPMENIEK</sequence>
<protein>
    <submittedName>
        <fullName evidence="1">Uncharacterized protein</fullName>
    </submittedName>
</protein>
<evidence type="ECO:0000313" key="2">
    <source>
        <dbReference type="Proteomes" id="UP000663864"/>
    </source>
</evidence>
<accession>A0A815ESA0</accession>